<gene>
    <name evidence="1" type="ORF">RRG08_064223</name>
</gene>
<name>A0AAE1CXD4_9GAST</name>
<dbReference type="AlphaFoldDB" id="A0AAE1CXD4"/>
<evidence type="ECO:0000313" key="1">
    <source>
        <dbReference type="EMBL" id="KAK3742824.1"/>
    </source>
</evidence>
<sequence>MEARALTPQPSQRQLLHIDFFSLYNGNIRSSPYLLLSVRQDVAPLHTRRLYQLGGGARDTTRRSLAEISLS</sequence>
<proteinExistence type="predicted"/>
<dbReference type="Proteomes" id="UP001283361">
    <property type="component" value="Unassembled WGS sequence"/>
</dbReference>
<protein>
    <submittedName>
        <fullName evidence="1">Uncharacterized protein</fullName>
    </submittedName>
</protein>
<comment type="caution">
    <text evidence="1">The sequence shown here is derived from an EMBL/GenBank/DDBJ whole genome shotgun (WGS) entry which is preliminary data.</text>
</comment>
<reference evidence="1" key="1">
    <citation type="journal article" date="2023" name="G3 (Bethesda)">
        <title>A reference genome for the long-term kleptoplast-retaining sea slug Elysia crispata morphotype clarki.</title>
        <authorList>
            <person name="Eastman K.E."/>
            <person name="Pendleton A.L."/>
            <person name="Shaikh M.A."/>
            <person name="Suttiyut T."/>
            <person name="Ogas R."/>
            <person name="Tomko P."/>
            <person name="Gavelis G."/>
            <person name="Widhalm J.R."/>
            <person name="Wisecaver J.H."/>
        </authorList>
    </citation>
    <scope>NUCLEOTIDE SEQUENCE</scope>
    <source>
        <strain evidence="1">ECLA1</strain>
    </source>
</reference>
<organism evidence="1 2">
    <name type="scientific">Elysia crispata</name>
    <name type="common">lettuce slug</name>
    <dbReference type="NCBI Taxonomy" id="231223"/>
    <lineage>
        <taxon>Eukaryota</taxon>
        <taxon>Metazoa</taxon>
        <taxon>Spiralia</taxon>
        <taxon>Lophotrochozoa</taxon>
        <taxon>Mollusca</taxon>
        <taxon>Gastropoda</taxon>
        <taxon>Heterobranchia</taxon>
        <taxon>Euthyneura</taxon>
        <taxon>Panpulmonata</taxon>
        <taxon>Sacoglossa</taxon>
        <taxon>Placobranchoidea</taxon>
        <taxon>Plakobranchidae</taxon>
        <taxon>Elysia</taxon>
    </lineage>
</organism>
<accession>A0AAE1CXD4</accession>
<keyword evidence="2" id="KW-1185">Reference proteome</keyword>
<evidence type="ECO:0000313" key="2">
    <source>
        <dbReference type="Proteomes" id="UP001283361"/>
    </source>
</evidence>
<dbReference type="EMBL" id="JAWDGP010006339">
    <property type="protein sequence ID" value="KAK3742824.1"/>
    <property type="molecule type" value="Genomic_DNA"/>
</dbReference>